<feature type="transmembrane region" description="Helical" evidence="5">
    <location>
        <begin position="649"/>
        <end position="669"/>
    </location>
</feature>
<dbReference type="EMBL" id="MU853365">
    <property type="protein sequence ID" value="KAK4108209.1"/>
    <property type="molecule type" value="Genomic_DNA"/>
</dbReference>
<proteinExistence type="predicted"/>
<dbReference type="Gene3D" id="1.20.1540.10">
    <property type="entry name" value="Rhomboid-like"/>
    <property type="match status" value="1"/>
</dbReference>
<name>A0AAN6T8Q1_9PEZI</name>
<dbReference type="AlphaFoldDB" id="A0AAN6T8Q1"/>
<dbReference type="InterPro" id="IPR022764">
    <property type="entry name" value="Peptidase_S54_rhomboid_dom"/>
</dbReference>
<dbReference type="SUPFAM" id="SSF144091">
    <property type="entry name" value="Rhomboid-like"/>
    <property type="match status" value="1"/>
</dbReference>
<keyword evidence="4 5" id="KW-0472">Membrane</keyword>
<reference evidence="7" key="2">
    <citation type="submission" date="2023-05" db="EMBL/GenBank/DDBJ databases">
        <authorList>
            <consortium name="Lawrence Berkeley National Laboratory"/>
            <person name="Steindorff A."/>
            <person name="Hensen N."/>
            <person name="Bonometti L."/>
            <person name="Westerberg I."/>
            <person name="Brannstrom I.O."/>
            <person name="Guillou S."/>
            <person name="Cros-Aarteil S."/>
            <person name="Calhoun S."/>
            <person name="Haridas S."/>
            <person name="Kuo A."/>
            <person name="Mondo S."/>
            <person name="Pangilinan J."/>
            <person name="Riley R."/>
            <person name="Labutti K."/>
            <person name="Andreopoulos B."/>
            <person name="Lipzen A."/>
            <person name="Chen C."/>
            <person name="Yanf M."/>
            <person name="Daum C."/>
            <person name="Ng V."/>
            <person name="Clum A."/>
            <person name="Ohm R."/>
            <person name="Martin F."/>
            <person name="Silar P."/>
            <person name="Natvig D."/>
            <person name="Lalanne C."/>
            <person name="Gautier V."/>
            <person name="Ament-Velasquez S.L."/>
            <person name="Kruys A."/>
            <person name="Hutchinson M.I."/>
            <person name="Powell A.J."/>
            <person name="Barry K."/>
            <person name="Miller A.N."/>
            <person name="Grigoriev I.V."/>
            <person name="Debuchy R."/>
            <person name="Gladieux P."/>
            <person name="Thoren M.H."/>
            <person name="Johannesson H."/>
        </authorList>
    </citation>
    <scope>NUCLEOTIDE SEQUENCE</scope>
    <source>
        <strain evidence="7">CBS 508.74</strain>
    </source>
</reference>
<protein>
    <submittedName>
        <fullName evidence="7">Gaa1-domain-containing protein</fullName>
    </submittedName>
</protein>
<comment type="caution">
    <text evidence="7">The sequence shown here is derived from an EMBL/GenBank/DDBJ whole genome shotgun (WGS) entry which is preliminary data.</text>
</comment>
<dbReference type="GeneID" id="89942327"/>
<feature type="transmembrane region" description="Helical" evidence="5">
    <location>
        <begin position="23"/>
        <end position="44"/>
    </location>
</feature>
<feature type="transmembrane region" description="Helical" evidence="5">
    <location>
        <begin position="305"/>
        <end position="326"/>
    </location>
</feature>
<comment type="subcellular location">
    <subcellularLocation>
        <location evidence="1">Membrane</location>
        <topology evidence="1">Multi-pass membrane protein</topology>
    </subcellularLocation>
</comment>
<sequence>MPTPNVAGFSTLRARAYLFRLPLFTRAVLAAIGLFWILGVQVWWDVRAWGALVPDKLGFATLYRLNTFPFIHLNVFHALMNALALTPLLERFESEYGTLTSLALFFGPLTTLPAFMYVAVEKWILRADTAVMGASMWVFVLLGMEAIRTYKANPYLVVGTHHIPTWTTPIALLLCVAALVPSSSFLGHLAGLLVGYICGLGYLKFLAPPERVLRWVEGKLNLLGRLPHYVSVDQKTYGRFGVLPSSGSPPPTSVALPLYPYPVPEHQAQPSRESFCEEHLGTAAGQDAKITSALQLRRDPRILKLPPYLSLLFVVVGAVWLFLLPLDQYSRRTYISENALLPGQVHTYFGGSDQNVFRAYKHEVNALAGKSNVEINNSLEPIVKGLGLKTARQNFTYHAAGRTYAGENLYAILQAPRGDATEAIVLVAAWENVKHELNRNGIPLALTLARYFKRWSLWSKDIILLLTPDSIAGPQAWVDAYHDAHDPSRVASLPLKSGLLQGAIAIDYAQEGRFESLHIVYDGVNGQLPNLDLINSVVSIARGQMGIDVALQEMWRHSDDYKDRLRTMLRGMLKQGLGLASGPHSSFIPYHVDAVTLRPFGEGWQDEMALGRVVEGSFRSLNNLLEHLHQSFFFYLLMHRERFVSIGTYLPSAMLVAANFTIMAIALWVKSGHSEGGGQATADSKTVTPANHAAERDLSLPLGVVTLCQVLSVIPLYLFNHVPESALTPLFITFALLNTLLPPVLSHLLATKTTFTLAQYDLVQCFSLLLLGMFLSSLATLNFSLALIIGLLAAPLSFVRPFSPSPTSGLKRIACAVLLNAVSPTAVLLAGALYWRLDVRSVLRDAAVAWHVTGTYSPVVVWCVWWPAWLAGQLIVLARPAPASASARRSNGAWAGDDGKVKGE</sequence>
<dbReference type="Proteomes" id="UP001302812">
    <property type="component" value="Unassembled WGS sequence"/>
</dbReference>
<dbReference type="GO" id="GO:0042765">
    <property type="term" value="C:GPI-anchor transamidase complex"/>
    <property type="evidence" value="ECO:0007669"/>
    <property type="project" value="InterPro"/>
</dbReference>
<gene>
    <name evidence="7" type="ORF">N656DRAFT_802061</name>
</gene>
<dbReference type="GO" id="GO:0004252">
    <property type="term" value="F:serine-type endopeptidase activity"/>
    <property type="evidence" value="ECO:0007669"/>
    <property type="project" value="InterPro"/>
</dbReference>
<evidence type="ECO:0000259" key="6">
    <source>
        <dbReference type="Pfam" id="PF01694"/>
    </source>
</evidence>
<keyword evidence="8" id="KW-1185">Reference proteome</keyword>
<evidence type="ECO:0000313" key="7">
    <source>
        <dbReference type="EMBL" id="KAK4108209.1"/>
    </source>
</evidence>
<organism evidence="7 8">
    <name type="scientific">Canariomyces notabilis</name>
    <dbReference type="NCBI Taxonomy" id="2074819"/>
    <lineage>
        <taxon>Eukaryota</taxon>
        <taxon>Fungi</taxon>
        <taxon>Dikarya</taxon>
        <taxon>Ascomycota</taxon>
        <taxon>Pezizomycotina</taxon>
        <taxon>Sordariomycetes</taxon>
        <taxon>Sordariomycetidae</taxon>
        <taxon>Sordariales</taxon>
        <taxon>Chaetomiaceae</taxon>
        <taxon>Canariomyces</taxon>
    </lineage>
</organism>
<dbReference type="Pfam" id="PF01694">
    <property type="entry name" value="Rhomboid"/>
    <property type="match status" value="1"/>
</dbReference>
<feature type="transmembrane region" description="Helical" evidence="5">
    <location>
        <begin position="70"/>
        <end position="89"/>
    </location>
</feature>
<evidence type="ECO:0000256" key="2">
    <source>
        <dbReference type="ARBA" id="ARBA00022692"/>
    </source>
</evidence>
<evidence type="ECO:0000256" key="4">
    <source>
        <dbReference type="ARBA" id="ARBA00023136"/>
    </source>
</evidence>
<reference evidence="7" key="1">
    <citation type="journal article" date="2023" name="Mol. Phylogenet. Evol.">
        <title>Genome-scale phylogeny and comparative genomics of the fungal order Sordariales.</title>
        <authorList>
            <person name="Hensen N."/>
            <person name="Bonometti L."/>
            <person name="Westerberg I."/>
            <person name="Brannstrom I.O."/>
            <person name="Guillou S."/>
            <person name="Cros-Aarteil S."/>
            <person name="Calhoun S."/>
            <person name="Haridas S."/>
            <person name="Kuo A."/>
            <person name="Mondo S."/>
            <person name="Pangilinan J."/>
            <person name="Riley R."/>
            <person name="LaButti K."/>
            <person name="Andreopoulos B."/>
            <person name="Lipzen A."/>
            <person name="Chen C."/>
            <person name="Yan M."/>
            <person name="Daum C."/>
            <person name="Ng V."/>
            <person name="Clum A."/>
            <person name="Steindorff A."/>
            <person name="Ohm R.A."/>
            <person name="Martin F."/>
            <person name="Silar P."/>
            <person name="Natvig D.O."/>
            <person name="Lalanne C."/>
            <person name="Gautier V."/>
            <person name="Ament-Velasquez S.L."/>
            <person name="Kruys A."/>
            <person name="Hutchinson M.I."/>
            <person name="Powell A.J."/>
            <person name="Barry K."/>
            <person name="Miller A.N."/>
            <person name="Grigoriev I.V."/>
            <person name="Debuchy R."/>
            <person name="Gladieux P."/>
            <person name="Hiltunen Thoren M."/>
            <person name="Johannesson H."/>
        </authorList>
    </citation>
    <scope>NUCLEOTIDE SEQUENCE</scope>
    <source>
        <strain evidence="7">CBS 508.74</strain>
    </source>
</reference>
<dbReference type="Pfam" id="PF04114">
    <property type="entry name" value="Gaa1"/>
    <property type="match status" value="1"/>
</dbReference>
<feature type="transmembrane region" description="Helical" evidence="5">
    <location>
        <begin position="814"/>
        <end position="835"/>
    </location>
</feature>
<dbReference type="RefSeq" id="XP_064665779.1">
    <property type="nucleotide sequence ID" value="XM_064818202.1"/>
</dbReference>
<feature type="transmembrane region" description="Helical" evidence="5">
    <location>
        <begin position="855"/>
        <end position="878"/>
    </location>
</feature>
<keyword evidence="2 5" id="KW-0812">Transmembrane</keyword>
<evidence type="ECO:0000313" key="8">
    <source>
        <dbReference type="Proteomes" id="UP001302812"/>
    </source>
</evidence>
<dbReference type="GO" id="GO:0016255">
    <property type="term" value="P:attachment of GPI anchor to protein"/>
    <property type="evidence" value="ECO:0007669"/>
    <property type="project" value="TreeGrafter"/>
</dbReference>
<evidence type="ECO:0000256" key="5">
    <source>
        <dbReference type="SAM" id="Phobius"/>
    </source>
</evidence>
<feature type="transmembrane region" description="Helical" evidence="5">
    <location>
        <begin position="96"/>
        <end position="117"/>
    </location>
</feature>
<dbReference type="InterPro" id="IPR035952">
    <property type="entry name" value="Rhomboid-like_sf"/>
</dbReference>
<feature type="transmembrane region" description="Helical" evidence="5">
    <location>
        <begin position="185"/>
        <end position="205"/>
    </location>
</feature>
<feature type="transmembrane region" description="Helical" evidence="5">
    <location>
        <begin position="730"/>
        <end position="750"/>
    </location>
</feature>
<dbReference type="PANTHER" id="PTHR13304">
    <property type="entry name" value="GLYCOSYLPHOSPHATIDYLINOSITOL ANCHOR ATTACHMENT 1 PROTEIN"/>
    <property type="match status" value="1"/>
</dbReference>
<dbReference type="InterPro" id="IPR007246">
    <property type="entry name" value="Gaa1"/>
</dbReference>
<feature type="domain" description="Peptidase S54 rhomboid" evidence="6">
    <location>
        <begin position="61"/>
        <end position="203"/>
    </location>
</feature>
<feature type="transmembrane region" description="Helical" evidence="5">
    <location>
        <begin position="698"/>
        <end position="718"/>
    </location>
</feature>
<feature type="transmembrane region" description="Helical" evidence="5">
    <location>
        <begin position="155"/>
        <end position="179"/>
    </location>
</feature>
<evidence type="ECO:0000256" key="3">
    <source>
        <dbReference type="ARBA" id="ARBA00022989"/>
    </source>
</evidence>
<accession>A0AAN6T8Q1</accession>
<keyword evidence="3 5" id="KW-1133">Transmembrane helix</keyword>
<dbReference type="PANTHER" id="PTHR13304:SF0">
    <property type="entry name" value="GLYCOSYLPHOSPHATIDYLINOSITOL ANCHOR ATTACHMENT 1 PROTEIN"/>
    <property type="match status" value="1"/>
</dbReference>
<dbReference type="FunFam" id="3.40.630.10:FF:000121">
    <property type="entry name" value="GPI transamidase component (GAA1), putative"/>
    <property type="match status" value="1"/>
</dbReference>
<feature type="transmembrane region" description="Helical" evidence="5">
    <location>
        <begin position="123"/>
        <end position="143"/>
    </location>
</feature>
<evidence type="ECO:0000256" key="1">
    <source>
        <dbReference type="ARBA" id="ARBA00004141"/>
    </source>
</evidence>